<sequence>IPAVTCEDPLGRKERRGLGCPLDWQFGPLHRAPASVWLWEPVLRGSSGQSPSAGLSGQLTLYILRCHRAMEPGRRGVFGLQESDSPSSLFSPQAAPSPRAFCVPRIILTECTPNPPSPPEARPEEVGPRTTPTPRPRTLAGSGRGCDGAQALPEVVAKASQPRSPLAPEKEGTALKRWGIESCSPMEGGAGAPCPWGPALDGTQELSIADTQPEKTPEDTRQDAQAGSGEPRGQPTAGLGCTVRGAPTQRMDSLEETLRELEAALSQMGTALAVGPPGRPPPLSPGPQVAASSPSLSSCLHALISWSSELEGVGGCRSITPAPSSHWPFLSSHQPPGSPVPGGVCRQNPGRLGSRPTQGSAQATLAGTRFSPLCSVSINQQIKFSPPFPSPCSLPPLLSDSLCLCCFSVCASEPPASSWVGWYLGWFRGAGLVHL</sequence>
<feature type="region of interest" description="Disordered" evidence="1">
    <location>
        <begin position="338"/>
        <end position="361"/>
    </location>
</feature>
<accession>A0A8C7AJG7</accession>
<feature type="compositionally biased region" description="Low complexity" evidence="1">
    <location>
        <begin position="128"/>
        <end position="138"/>
    </location>
</feature>
<evidence type="ECO:0000313" key="2">
    <source>
        <dbReference type="Ensembl" id="ENSNVIP00000006473.1"/>
    </source>
</evidence>
<dbReference type="AlphaFoldDB" id="A0A8C7AJG7"/>
<name>A0A8C7AJG7_NEOVI</name>
<evidence type="ECO:0000313" key="3">
    <source>
        <dbReference type="Proteomes" id="UP000694425"/>
    </source>
</evidence>
<reference evidence="2" key="2">
    <citation type="submission" date="2025-09" db="UniProtKB">
        <authorList>
            <consortium name="Ensembl"/>
        </authorList>
    </citation>
    <scope>IDENTIFICATION</scope>
</reference>
<feature type="region of interest" description="Disordered" evidence="1">
    <location>
        <begin position="271"/>
        <end position="292"/>
    </location>
</feature>
<dbReference type="Ensembl" id="ENSNVIT00000007594.1">
    <property type="protein sequence ID" value="ENSNVIP00000006473.1"/>
    <property type="gene ID" value="ENSNVIG00000005132.1"/>
</dbReference>
<dbReference type="GeneTree" id="ENSGT00860000135964"/>
<protein>
    <submittedName>
        <fullName evidence="2">Uncharacterized protein</fullName>
    </submittedName>
</protein>
<organism evidence="2 3">
    <name type="scientific">Neovison vison</name>
    <name type="common">American mink</name>
    <name type="synonym">Mustela vison</name>
    <dbReference type="NCBI Taxonomy" id="452646"/>
    <lineage>
        <taxon>Eukaryota</taxon>
        <taxon>Metazoa</taxon>
        <taxon>Chordata</taxon>
        <taxon>Craniata</taxon>
        <taxon>Vertebrata</taxon>
        <taxon>Euteleostomi</taxon>
        <taxon>Mammalia</taxon>
        <taxon>Eutheria</taxon>
        <taxon>Laurasiatheria</taxon>
        <taxon>Carnivora</taxon>
        <taxon>Caniformia</taxon>
        <taxon>Musteloidea</taxon>
        <taxon>Mustelidae</taxon>
        <taxon>Mustelinae</taxon>
        <taxon>Neogale</taxon>
    </lineage>
</organism>
<evidence type="ECO:0000256" key="1">
    <source>
        <dbReference type="SAM" id="MobiDB-lite"/>
    </source>
</evidence>
<proteinExistence type="predicted"/>
<dbReference type="Proteomes" id="UP000694425">
    <property type="component" value="Unplaced"/>
</dbReference>
<reference evidence="2" key="1">
    <citation type="submission" date="2025-08" db="UniProtKB">
        <authorList>
            <consortium name="Ensembl"/>
        </authorList>
    </citation>
    <scope>IDENTIFICATION</scope>
</reference>
<feature type="region of interest" description="Disordered" evidence="1">
    <location>
        <begin position="111"/>
        <end position="246"/>
    </location>
</feature>
<feature type="compositionally biased region" description="Basic and acidic residues" evidence="1">
    <location>
        <begin position="212"/>
        <end position="222"/>
    </location>
</feature>
<keyword evidence="3" id="KW-1185">Reference proteome</keyword>